<dbReference type="NCBIfam" id="NF001138">
    <property type="entry name" value="PRK00143.1"/>
    <property type="match status" value="1"/>
</dbReference>
<evidence type="ECO:0000256" key="3">
    <source>
        <dbReference type="ARBA" id="ARBA00011953"/>
    </source>
</evidence>
<name>A0A4V1AE00_9ASCO</name>
<dbReference type="GO" id="GO:0016783">
    <property type="term" value="F:sulfurtransferase activity"/>
    <property type="evidence" value="ECO:0007669"/>
    <property type="project" value="InterPro"/>
</dbReference>
<dbReference type="EMBL" id="CP034457">
    <property type="protein sequence ID" value="QBM87483.1"/>
    <property type="molecule type" value="Genomic_DNA"/>
</dbReference>
<evidence type="ECO:0000256" key="2">
    <source>
        <dbReference type="ARBA" id="ARBA00006191"/>
    </source>
</evidence>
<dbReference type="Gene3D" id="2.30.30.280">
    <property type="entry name" value="Adenine nucleotide alpha hydrolases-like domains"/>
    <property type="match status" value="1"/>
</dbReference>
<sequence length="415" mass="47491">MLHLSKHIRLSQPPLRWAPVHIRFSQPFLATADPDLIEFPQAQPDPQDEIIVAMSGGVDSSFTAALYASTYKNVRAIYMANWSQTAKCTELDWNDVKKVCERLQIRCERVNFEREYWNDVFSPMVESYLRGLTPNPDLGCNRYIKFGKMFEHLNMTQNMAKGRKTWLATGHYARIVAENGEYSLARALEDLKDQLYYLASIDKSVLQHVLMPLGHYRKQEVRRLAKEKYGLHTAAKPDSTGLCFVNPNHTKFRDFLNEYIPPNPGNIITEDGKVWGRHQGLWHATIGQKLGITMPQGDPNYKGVWFVSEKRVQTNEIVIVRGRDNPKLYENGLYATEWAWFGEKPVDLALKSISMRYQSLHVPVSVSLVEEIPGDNVKIILKDKQRAMAPGQNVVLYDGYKVLASGKIAQTFDEQ</sequence>
<keyword evidence="7" id="KW-0547">Nucleotide-binding</keyword>
<dbReference type="FunFam" id="3.40.50.620:FF:000115">
    <property type="entry name" value="tRNA-specific 2-thiouridylase MnmA"/>
    <property type="match status" value="1"/>
</dbReference>
<dbReference type="Proteomes" id="UP000292447">
    <property type="component" value="Chromosome II"/>
</dbReference>
<dbReference type="GO" id="GO:0008168">
    <property type="term" value="F:methyltransferase activity"/>
    <property type="evidence" value="ECO:0007669"/>
    <property type="project" value="UniProtKB-KW"/>
</dbReference>
<feature type="domain" description="tRNA-specific 2-thiouridylase MnmA-like C-terminal" evidence="12">
    <location>
        <begin position="332"/>
        <end position="408"/>
    </location>
</feature>
<gene>
    <name evidence="14" type="primary">MPUL0B06860</name>
    <name evidence="14" type="ORF">METSCH_B06860</name>
</gene>
<evidence type="ECO:0000256" key="9">
    <source>
        <dbReference type="ARBA" id="ARBA00022884"/>
    </source>
</evidence>
<proteinExistence type="inferred from homology"/>
<dbReference type="InterPro" id="IPR023382">
    <property type="entry name" value="MnmA-like_central_sf"/>
</dbReference>
<keyword evidence="9" id="KW-0694">RNA-binding</keyword>
<dbReference type="SUPFAM" id="SSF52402">
    <property type="entry name" value="Adenine nucleotide alpha hydrolases-like"/>
    <property type="match status" value="1"/>
</dbReference>
<evidence type="ECO:0000256" key="10">
    <source>
        <dbReference type="ARBA" id="ARBA00023157"/>
    </source>
</evidence>
<dbReference type="GO" id="GO:0000049">
    <property type="term" value="F:tRNA binding"/>
    <property type="evidence" value="ECO:0007669"/>
    <property type="project" value="UniProtKB-KW"/>
</dbReference>
<evidence type="ECO:0000256" key="7">
    <source>
        <dbReference type="ARBA" id="ARBA00022741"/>
    </source>
</evidence>
<keyword evidence="15" id="KW-1185">Reference proteome</keyword>
<dbReference type="InterPro" id="IPR046885">
    <property type="entry name" value="MnmA-like_C"/>
</dbReference>
<dbReference type="NCBIfam" id="TIGR00420">
    <property type="entry name" value="trmU"/>
    <property type="match status" value="1"/>
</dbReference>
<dbReference type="InterPro" id="IPR004506">
    <property type="entry name" value="MnmA-like"/>
</dbReference>
<dbReference type="GO" id="GO:0002143">
    <property type="term" value="P:tRNA wobble position uridine thiolation"/>
    <property type="evidence" value="ECO:0007669"/>
    <property type="project" value="TreeGrafter"/>
</dbReference>
<accession>A0A4V1AE00</accession>
<evidence type="ECO:0000256" key="5">
    <source>
        <dbReference type="ARBA" id="ARBA00022679"/>
    </source>
</evidence>
<dbReference type="Gene3D" id="2.40.30.10">
    <property type="entry name" value="Translation factors"/>
    <property type="match status" value="1"/>
</dbReference>
<dbReference type="InterPro" id="IPR014729">
    <property type="entry name" value="Rossmann-like_a/b/a_fold"/>
</dbReference>
<comment type="similarity">
    <text evidence="2">Belongs to the MnmA/TRMU family.</text>
</comment>
<dbReference type="EC" id="2.8.1.14" evidence="3"/>
<comment type="catalytic activity">
    <reaction evidence="11">
        <text>5-taurinomethyluridine(34) in tRNA + S-sulfanyl-L-cysteinyl-[protein] + AH2 + ATP = 5-taurinomethyl-2-thiouridine(34) in tRNA + L-cysteinyl-[protein] + A + AMP + diphosphate + H(+)</text>
        <dbReference type="Rhea" id="RHEA:47040"/>
        <dbReference type="Rhea" id="RHEA-COMP:10131"/>
        <dbReference type="Rhea" id="RHEA-COMP:11726"/>
        <dbReference type="Rhea" id="RHEA-COMP:11732"/>
        <dbReference type="Rhea" id="RHEA-COMP:11733"/>
        <dbReference type="ChEBI" id="CHEBI:13193"/>
        <dbReference type="ChEBI" id="CHEBI:15378"/>
        <dbReference type="ChEBI" id="CHEBI:17499"/>
        <dbReference type="ChEBI" id="CHEBI:29950"/>
        <dbReference type="ChEBI" id="CHEBI:30616"/>
        <dbReference type="ChEBI" id="CHEBI:33019"/>
        <dbReference type="ChEBI" id="CHEBI:61963"/>
        <dbReference type="ChEBI" id="CHEBI:87171"/>
        <dbReference type="ChEBI" id="CHEBI:87172"/>
        <dbReference type="ChEBI" id="CHEBI:456215"/>
        <dbReference type="EC" id="2.8.1.14"/>
    </reaction>
</comment>
<keyword evidence="14" id="KW-0489">Methyltransferase</keyword>
<dbReference type="AlphaFoldDB" id="A0A4V1AE00"/>
<evidence type="ECO:0000256" key="4">
    <source>
        <dbReference type="ARBA" id="ARBA00022555"/>
    </source>
</evidence>
<keyword evidence="8" id="KW-0067">ATP-binding</keyword>
<evidence type="ECO:0000256" key="11">
    <source>
        <dbReference type="ARBA" id="ARBA00049564"/>
    </source>
</evidence>
<dbReference type="Pfam" id="PF20258">
    <property type="entry name" value="tRNA_Me_trans_C"/>
    <property type="match status" value="1"/>
</dbReference>
<dbReference type="Pfam" id="PF03054">
    <property type="entry name" value="tRNA_Me_trans"/>
    <property type="match status" value="1"/>
</dbReference>
<dbReference type="FunFam" id="2.30.30.280:FF:000001">
    <property type="entry name" value="tRNA-specific 2-thiouridylase MnmA"/>
    <property type="match status" value="1"/>
</dbReference>
<evidence type="ECO:0000256" key="8">
    <source>
        <dbReference type="ARBA" id="ARBA00022840"/>
    </source>
</evidence>
<feature type="domain" description="tRNA-specific 2-thiouridylase MnmA-like central" evidence="13">
    <location>
        <begin position="253"/>
        <end position="321"/>
    </location>
</feature>
<protein>
    <recommendedName>
        <fullName evidence="3">tRNA-5-taurinomethyluridine 2-sulfurtransferase</fullName>
        <ecNumber evidence="3">2.8.1.14</ecNumber>
    </recommendedName>
</protein>
<evidence type="ECO:0000313" key="15">
    <source>
        <dbReference type="Proteomes" id="UP000292447"/>
    </source>
</evidence>
<dbReference type="Gene3D" id="3.40.50.620">
    <property type="entry name" value="HUPs"/>
    <property type="match status" value="1"/>
</dbReference>
<evidence type="ECO:0000259" key="12">
    <source>
        <dbReference type="Pfam" id="PF20258"/>
    </source>
</evidence>
<evidence type="ECO:0000256" key="6">
    <source>
        <dbReference type="ARBA" id="ARBA00022694"/>
    </source>
</evidence>
<reference evidence="15" key="1">
    <citation type="submission" date="2019-03" db="EMBL/GenBank/DDBJ databases">
        <title>Snf2 controls pulcherriminic acid biosynthesis and connects pigmentation and antifungal activity of the yeast Metschnikowia pulcherrima.</title>
        <authorList>
            <person name="Gore-Lloyd D."/>
            <person name="Sumann I."/>
            <person name="Brachmann A.O."/>
            <person name="Schneeberger K."/>
            <person name="Ortiz-Merino R.A."/>
            <person name="Moreno-Beltran M."/>
            <person name="Schlaefli M."/>
            <person name="Kirner P."/>
            <person name="Santos Kron A."/>
            <person name="Wolfe K.H."/>
            <person name="Piel J."/>
            <person name="Ahrens C.H."/>
            <person name="Henk D."/>
            <person name="Freimoser F.M."/>
        </authorList>
    </citation>
    <scope>NUCLEOTIDE SEQUENCE [LARGE SCALE GENOMIC DNA]</scope>
    <source>
        <strain evidence="15">APC 1.2</strain>
    </source>
</reference>
<comment type="function">
    <text evidence="1">Catalyzes the 2-thiolation of uridine at the wobble position (U34) of mitochondrial tRNA(Lys), tRNA(Glu) and tRNA(Gln). Required for the formation of 5-taurinomethyl-2-thiouridine (tm5s2U) of mitochondrial tRNA(Lys), tRNA(Glu), and tRNA(Gln) at the wobble position. ATP is required to activate the C2 atom of the wobble base.</text>
</comment>
<dbReference type="GO" id="GO:0032259">
    <property type="term" value="P:methylation"/>
    <property type="evidence" value="ECO:0007669"/>
    <property type="project" value="UniProtKB-KW"/>
</dbReference>
<dbReference type="PANTHER" id="PTHR11933:SF5">
    <property type="entry name" value="MITOCHONDRIAL TRNA-SPECIFIC 2-THIOURIDYLASE 1"/>
    <property type="match status" value="1"/>
</dbReference>
<dbReference type="GO" id="GO:0005739">
    <property type="term" value="C:mitochondrion"/>
    <property type="evidence" value="ECO:0007669"/>
    <property type="project" value="TreeGrafter"/>
</dbReference>
<keyword evidence="6" id="KW-0819">tRNA processing</keyword>
<dbReference type="Pfam" id="PF20259">
    <property type="entry name" value="tRNA_Me_trans_M"/>
    <property type="match status" value="1"/>
</dbReference>
<dbReference type="STRING" id="2163413.A0A4V1AE00"/>
<dbReference type="PANTHER" id="PTHR11933">
    <property type="entry name" value="TRNA 5-METHYLAMINOMETHYL-2-THIOURIDYLATE -METHYLTRANSFERASE"/>
    <property type="match status" value="1"/>
</dbReference>
<evidence type="ECO:0000256" key="1">
    <source>
        <dbReference type="ARBA" id="ARBA00003986"/>
    </source>
</evidence>
<dbReference type="GO" id="GO:0005524">
    <property type="term" value="F:ATP binding"/>
    <property type="evidence" value="ECO:0007669"/>
    <property type="project" value="UniProtKB-KW"/>
</dbReference>
<keyword evidence="10" id="KW-1015">Disulfide bond</keyword>
<keyword evidence="5 14" id="KW-0808">Transferase</keyword>
<dbReference type="CDD" id="cd01998">
    <property type="entry name" value="MnmA_TRMU-like"/>
    <property type="match status" value="1"/>
</dbReference>
<evidence type="ECO:0000259" key="13">
    <source>
        <dbReference type="Pfam" id="PF20259"/>
    </source>
</evidence>
<dbReference type="InterPro" id="IPR046884">
    <property type="entry name" value="MnmA-like_central"/>
</dbReference>
<organism evidence="14 15">
    <name type="scientific">Metschnikowia aff. pulcherrima</name>
    <dbReference type="NCBI Taxonomy" id="2163413"/>
    <lineage>
        <taxon>Eukaryota</taxon>
        <taxon>Fungi</taxon>
        <taxon>Dikarya</taxon>
        <taxon>Ascomycota</taxon>
        <taxon>Saccharomycotina</taxon>
        <taxon>Pichiomycetes</taxon>
        <taxon>Metschnikowiaceae</taxon>
        <taxon>Metschnikowia</taxon>
    </lineage>
</organism>
<evidence type="ECO:0000313" key="14">
    <source>
        <dbReference type="EMBL" id="QBM87483.1"/>
    </source>
</evidence>
<keyword evidence="4" id="KW-0820">tRNA-binding</keyword>